<dbReference type="AlphaFoldDB" id="A0AAV4CQM4"/>
<sequence>MAHGVTQTQLSYASCNDLHPSNANMVRWGRKDDLTSPLCPGKQITEHVHSSSKAALRQSSATLEQGAGKSWIQIPDISFRGWRRGYVGSSAYTLLRKLFINGQRRTKAPKPLNETAEKSSRWIWGRRNEQLLQFSVASLSQSLERLEKSPQIEKKVVGSKECRKFRAETLA</sequence>
<gene>
    <name evidence="1" type="ORF">PoB_006065900</name>
</gene>
<organism evidence="1 2">
    <name type="scientific">Plakobranchus ocellatus</name>
    <dbReference type="NCBI Taxonomy" id="259542"/>
    <lineage>
        <taxon>Eukaryota</taxon>
        <taxon>Metazoa</taxon>
        <taxon>Spiralia</taxon>
        <taxon>Lophotrochozoa</taxon>
        <taxon>Mollusca</taxon>
        <taxon>Gastropoda</taxon>
        <taxon>Heterobranchia</taxon>
        <taxon>Euthyneura</taxon>
        <taxon>Panpulmonata</taxon>
        <taxon>Sacoglossa</taxon>
        <taxon>Placobranchoidea</taxon>
        <taxon>Plakobranchidae</taxon>
        <taxon>Plakobranchus</taxon>
    </lineage>
</organism>
<keyword evidence="1" id="KW-0695">RNA-directed DNA polymerase</keyword>
<protein>
    <submittedName>
        <fullName evidence="1">Reverse transcriptase</fullName>
    </submittedName>
</protein>
<dbReference type="EMBL" id="BLXT01006878">
    <property type="protein sequence ID" value="GFO34154.1"/>
    <property type="molecule type" value="Genomic_DNA"/>
</dbReference>
<dbReference type="Proteomes" id="UP000735302">
    <property type="component" value="Unassembled WGS sequence"/>
</dbReference>
<name>A0AAV4CQM4_9GAST</name>
<accession>A0AAV4CQM4</accession>
<proteinExistence type="predicted"/>
<evidence type="ECO:0000313" key="1">
    <source>
        <dbReference type="EMBL" id="GFO34154.1"/>
    </source>
</evidence>
<reference evidence="1 2" key="1">
    <citation type="journal article" date="2021" name="Elife">
        <title>Chloroplast acquisition without the gene transfer in kleptoplastic sea slugs, Plakobranchus ocellatus.</title>
        <authorList>
            <person name="Maeda T."/>
            <person name="Takahashi S."/>
            <person name="Yoshida T."/>
            <person name="Shimamura S."/>
            <person name="Takaki Y."/>
            <person name="Nagai Y."/>
            <person name="Toyoda A."/>
            <person name="Suzuki Y."/>
            <person name="Arimoto A."/>
            <person name="Ishii H."/>
            <person name="Satoh N."/>
            <person name="Nishiyama T."/>
            <person name="Hasebe M."/>
            <person name="Maruyama T."/>
            <person name="Minagawa J."/>
            <person name="Obokata J."/>
            <person name="Shigenobu S."/>
        </authorList>
    </citation>
    <scope>NUCLEOTIDE SEQUENCE [LARGE SCALE GENOMIC DNA]</scope>
</reference>
<evidence type="ECO:0000313" key="2">
    <source>
        <dbReference type="Proteomes" id="UP000735302"/>
    </source>
</evidence>
<keyword evidence="1" id="KW-0548">Nucleotidyltransferase</keyword>
<dbReference type="GO" id="GO:0003964">
    <property type="term" value="F:RNA-directed DNA polymerase activity"/>
    <property type="evidence" value="ECO:0007669"/>
    <property type="project" value="UniProtKB-KW"/>
</dbReference>
<comment type="caution">
    <text evidence="1">The sequence shown here is derived from an EMBL/GenBank/DDBJ whole genome shotgun (WGS) entry which is preliminary data.</text>
</comment>
<keyword evidence="2" id="KW-1185">Reference proteome</keyword>
<keyword evidence="1" id="KW-0808">Transferase</keyword>